<dbReference type="RefSeq" id="WP_090023553.1">
    <property type="nucleotide sequence ID" value="NZ_FOVD01000001.1"/>
</dbReference>
<sequence length="240" mass="27895">MTKEFLQRHKENVFEKGFTVIHSVFSDEEIEKIIEVIQNVDTSKENFRKSDDLFAVRQFLKEVPDVKDLVFNDAVKTIVRELFGEQYIAVKSIYFDKPETSNWYVAYHQDLTISVDEKLEMQGFGPWTTKKNQFAVQPPLPILENICTIRIHLDDTDEHNGALKVVPGSHAKGIYRPETIDWNTETEEICNVEKGGIMIMKPLTLHGSNRTTGGRRRRVIHIEFSDMELPQQLKWSEKLN</sequence>
<dbReference type="GO" id="GO:0005506">
    <property type="term" value="F:iron ion binding"/>
    <property type="evidence" value="ECO:0007669"/>
    <property type="project" value="UniProtKB-ARBA"/>
</dbReference>
<dbReference type="PANTHER" id="PTHR20883:SF48">
    <property type="entry name" value="ECTOINE DIOXYGENASE"/>
    <property type="match status" value="1"/>
</dbReference>
<dbReference type="OrthoDB" id="9791262at2"/>
<gene>
    <name evidence="2" type="ORF">SAMN05421594_1085</name>
</gene>
<evidence type="ECO:0000256" key="1">
    <source>
        <dbReference type="ARBA" id="ARBA00001954"/>
    </source>
</evidence>
<organism evidence="2 3">
    <name type="scientific">Chryseobacterium oleae</name>
    <dbReference type="NCBI Taxonomy" id="491207"/>
    <lineage>
        <taxon>Bacteria</taxon>
        <taxon>Pseudomonadati</taxon>
        <taxon>Bacteroidota</taxon>
        <taxon>Flavobacteriia</taxon>
        <taxon>Flavobacteriales</taxon>
        <taxon>Weeksellaceae</taxon>
        <taxon>Chryseobacterium group</taxon>
        <taxon>Chryseobacterium</taxon>
    </lineage>
</organism>
<keyword evidence="2" id="KW-0223">Dioxygenase</keyword>
<comment type="cofactor">
    <cofactor evidence="1">
        <name>Fe(2+)</name>
        <dbReference type="ChEBI" id="CHEBI:29033"/>
    </cofactor>
</comment>
<keyword evidence="2" id="KW-0560">Oxidoreductase</keyword>
<name>A0A1I4WBN7_CHROL</name>
<dbReference type="EMBL" id="FOVD01000001">
    <property type="protein sequence ID" value="SFN11128.1"/>
    <property type="molecule type" value="Genomic_DNA"/>
</dbReference>
<evidence type="ECO:0000313" key="2">
    <source>
        <dbReference type="EMBL" id="SFN11128.1"/>
    </source>
</evidence>
<dbReference type="InterPro" id="IPR008775">
    <property type="entry name" value="Phytyl_CoA_dOase-like"/>
</dbReference>
<dbReference type="AlphaFoldDB" id="A0A1I4WBN7"/>
<dbReference type="Proteomes" id="UP000198769">
    <property type="component" value="Unassembled WGS sequence"/>
</dbReference>
<dbReference type="GO" id="GO:0016706">
    <property type="term" value="F:2-oxoglutarate-dependent dioxygenase activity"/>
    <property type="evidence" value="ECO:0007669"/>
    <property type="project" value="UniProtKB-ARBA"/>
</dbReference>
<evidence type="ECO:0000313" key="3">
    <source>
        <dbReference type="Proteomes" id="UP000198769"/>
    </source>
</evidence>
<reference evidence="3" key="1">
    <citation type="submission" date="2016-10" db="EMBL/GenBank/DDBJ databases">
        <authorList>
            <person name="Varghese N."/>
            <person name="Submissions S."/>
        </authorList>
    </citation>
    <scope>NUCLEOTIDE SEQUENCE [LARGE SCALE GENOMIC DNA]</scope>
    <source>
        <strain evidence="3">DSM 25575</strain>
    </source>
</reference>
<dbReference type="Pfam" id="PF05721">
    <property type="entry name" value="PhyH"/>
    <property type="match status" value="1"/>
</dbReference>
<keyword evidence="3" id="KW-1185">Reference proteome</keyword>
<dbReference type="Gene3D" id="2.60.120.620">
    <property type="entry name" value="q2cbj1_9rhob like domain"/>
    <property type="match status" value="1"/>
</dbReference>
<dbReference type="PANTHER" id="PTHR20883">
    <property type="entry name" value="PHYTANOYL-COA DIOXYGENASE DOMAIN CONTAINING 1"/>
    <property type="match status" value="1"/>
</dbReference>
<dbReference type="SUPFAM" id="SSF51197">
    <property type="entry name" value="Clavaminate synthase-like"/>
    <property type="match status" value="1"/>
</dbReference>
<accession>A0A1I4WBN7</accession>
<protein>
    <submittedName>
        <fullName evidence="2">Phytanoyl-CoA dioxygenase (PhyH)</fullName>
    </submittedName>
</protein>
<proteinExistence type="predicted"/>